<evidence type="ECO:0008006" key="4">
    <source>
        <dbReference type="Google" id="ProtNLM"/>
    </source>
</evidence>
<dbReference type="EMBL" id="KZ826405">
    <property type="protein sequence ID" value="PYI01877.1"/>
    <property type="molecule type" value="Genomic_DNA"/>
</dbReference>
<proteinExistence type="predicted"/>
<reference evidence="2 3" key="1">
    <citation type="submission" date="2018-02" db="EMBL/GenBank/DDBJ databases">
        <title>The genomes of Aspergillus section Nigri reveals drivers in fungal speciation.</title>
        <authorList>
            <consortium name="DOE Joint Genome Institute"/>
            <person name="Vesth T.C."/>
            <person name="Nybo J."/>
            <person name="Theobald S."/>
            <person name="Brandl J."/>
            <person name="Frisvad J.C."/>
            <person name="Nielsen K.F."/>
            <person name="Lyhne E.K."/>
            <person name="Kogle M.E."/>
            <person name="Kuo A."/>
            <person name="Riley R."/>
            <person name="Clum A."/>
            <person name="Nolan M."/>
            <person name="Lipzen A."/>
            <person name="Salamov A."/>
            <person name="Henrissat B."/>
            <person name="Wiebenga A."/>
            <person name="De vries R.P."/>
            <person name="Grigoriev I.V."/>
            <person name="Mortensen U.H."/>
            <person name="Andersen M.R."/>
            <person name="Baker S.E."/>
        </authorList>
    </citation>
    <scope>NUCLEOTIDE SEQUENCE [LARGE SCALE GENOMIC DNA]</scope>
    <source>
        <strain evidence="2 3">CBS 121057</strain>
    </source>
</reference>
<evidence type="ECO:0000313" key="3">
    <source>
        <dbReference type="Proteomes" id="UP000248423"/>
    </source>
</evidence>
<organism evidence="2 3">
    <name type="scientific">Aspergillus sclerotiicarbonarius (strain CBS 121057 / IBT 28362)</name>
    <dbReference type="NCBI Taxonomy" id="1448318"/>
    <lineage>
        <taxon>Eukaryota</taxon>
        <taxon>Fungi</taxon>
        <taxon>Dikarya</taxon>
        <taxon>Ascomycota</taxon>
        <taxon>Pezizomycotina</taxon>
        <taxon>Eurotiomycetes</taxon>
        <taxon>Eurotiomycetidae</taxon>
        <taxon>Eurotiales</taxon>
        <taxon>Aspergillaceae</taxon>
        <taxon>Aspergillus</taxon>
        <taxon>Aspergillus subgen. Circumdati</taxon>
    </lineage>
</organism>
<dbReference type="VEuPathDB" id="FungiDB:BO78DRAFT_390740"/>
<accession>A0A319DVU0</accession>
<feature type="compositionally biased region" description="Basic and acidic residues" evidence="1">
    <location>
        <begin position="361"/>
        <end position="386"/>
    </location>
</feature>
<name>A0A319DVU0_ASPSB</name>
<dbReference type="OrthoDB" id="5427059at2759"/>
<gene>
    <name evidence="2" type="ORF">BO78DRAFT_390740</name>
</gene>
<protein>
    <recommendedName>
        <fullName evidence="4">F-box domain-containing protein</fullName>
    </recommendedName>
</protein>
<feature type="region of interest" description="Disordered" evidence="1">
    <location>
        <begin position="360"/>
        <end position="386"/>
    </location>
</feature>
<evidence type="ECO:0000256" key="1">
    <source>
        <dbReference type="SAM" id="MobiDB-lite"/>
    </source>
</evidence>
<dbReference type="AlphaFoldDB" id="A0A319DVU0"/>
<evidence type="ECO:0000313" key="2">
    <source>
        <dbReference type="EMBL" id="PYI01877.1"/>
    </source>
</evidence>
<dbReference type="Proteomes" id="UP000248423">
    <property type="component" value="Unassembled WGS sequence"/>
</dbReference>
<sequence>MAQRTTLERLPSELLDAILSAMPDIATLEAAVMTGPRLFNVFKESESAIIERVLTGQIGAEVLHEALTAHLSGQKKDWCNEEAKGFLDKYFTREKPSKWSLSQARPLSRFHPTIEYFSNKFISESFQVLPLFLSERLVFAPARSLSRAEENRITRGFYRFQTIRNLFVRGNENLPSLNDLEYVYFKHFAPWENEQLVCIYHFLMGIIKPVLDEVILWSSGPLHELAYEDGMFQNCSEYHLTLGLPHIQRLIEANTLPAQQGLVELWPHRFTQFLDYRLSRTITLELQNRVGIDMTYKPFYCDPDSGPEDIWHWAYFGQWPRQSSFHLEEPIRQCPFVMWDRWRIDELDLLDDPWTSNYNEDGYKQEKERQHAQRRLKFDSHTPHET</sequence>
<keyword evidence="3" id="KW-1185">Reference proteome</keyword>